<dbReference type="Gene3D" id="3.30.70.270">
    <property type="match status" value="1"/>
</dbReference>
<reference evidence="1 2" key="1">
    <citation type="journal article" date="2021" name="Elife">
        <title>Chloroplast acquisition without the gene transfer in kleptoplastic sea slugs, Plakobranchus ocellatus.</title>
        <authorList>
            <person name="Maeda T."/>
            <person name="Takahashi S."/>
            <person name="Yoshida T."/>
            <person name="Shimamura S."/>
            <person name="Takaki Y."/>
            <person name="Nagai Y."/>
            <person name="Toyoda A."/>
            <person name="Suzuki Y."/>
            <person name="Arimoto A."/>
            <person name="Ishii H."/>
            <person name="Satoh N."/>
            <person name="Nishiyama T."/>
            <person name="Hasebe M."/>
            <person name="Maruyama T."/>
            <person name="Minagawa J."/>
            <person name="Obokata J."/>
            <person name="Shigenobu S."/>
        </authorList>
    </citation>
    <scope>NUCLEOTIDE SEQUENCE [LARGE SCALE GENOMIC DNA]</scope>
</reference>
<dbReference type="SUPFAM" id="SSF56672">
    <property type="entry name" value="DNA/RNA polymerases"/>
    <property type="match status" value="1"/>
</dbReference>
<dbReference type="FunFam" id="3.30.70.270:FF:000020">
    <property type="entry name" value="Transposon Tf2-6 polyprotein-like Protein"/>
    <property type="match status" value="1"/>
</dbReference>
<comment type="caution">
    <text evidence="1">The sequence shown here is derived from an EMBL/GenBank/DDBJ whole genome shotgun (WGS) entry which is preliminary data.</text>
</comment>
<dbReference type="PANTHER" id="PTHR37984">
    <property type="entry name" value="PROTEIN CBG26694"/>
    <property type="match status" value="1"/>
</dbReference>
<sequence length="100" mass="11806">MQQDVTFLGYRLKHGIHPLDEKIQAIRDAPTPCNTQELRSFLGLLHYYWKFIHNVSKLLAPLHLLLRQGQRWVWSKDQEPAFLRARAAPDILDFGSKHRF</sequence>
<dbReference type="AlphaFoldDB" id="A0AAV4F2Q9"/>
<keyword evidence="2" id="KW-1185">Reference proteome</keyword>
<name>A0AAV4F2Q9_9GAST</name>
<dbReference type="InterPro" id="IPR050951">
    <property type="entry name" value="Retrovirus_Pol_polyprotein"/>
</dbReference>
<dbReference type="InterPro" id="IPR043502">
    <property type="entry name" value="DNA/RNA_pol_sf"/>
</dbReference>
<evidence type="ECO:0000313" key="2">
    <source>
        <dbReference type="Proteomes" id="UP000762676"/>
    </source>
</evidence>
<protein>
    <submittedName>
        <fullName evidence="1">Pol polyprotein</fullName>
    </submittedName>
</protein>
<organism evidence="1 2">
    <name type="scientific">Elysia marginata</name>
    <dbReference type="NCBI Taxonomy" id="1093978"/>
    <lineage>
        <taxon>Eukaryota</taxon>
        <taxon>Metazoa</taxon>
        <taxon>Spiralia</taxon>
        <taxon>Lophotrochozoa</taxon>
        <taxon>Mollusca</taxon>
        <taxon>Gastropoda</taxon>
        <taxon>Heterobranchia</taxon>
        <taxon>Euthyneura</taxon>
        <taxon>Panpulmonata</taxon>
        <taxon>Sacoglossa</taxon>
        <taxon>Placobranchoidea</taxon>
        <taxon>Plakobranchidae</taxon>
        <taxon>Elysia</taxon>
    </lineage>
</organism>
<gene>
    <name evidence="1" type="ORF">ElyMa_005579400</name>
</gene>
<evidence type="ECO:0000313" key="1">
    <source>
        <dbReference type="EMBL" id="GFR67279.1"/>
    </source>
</evidence>
<dbReference type="PANTHER" id="PTHR37984:SF13">
    <property type="entry name" value="RIBONUCLEASE H"/>
    <property type="match status" value="1"/>
</dbReference>
<proteinExistence type="predicted"/>
<accession>A0AAV4F2Q9</accession>
<dbReference type="EMBL" id="BMAT01011134">
    <property type="protein sequence ID" value="GFR67279.1"/>
    <property type="molecule type" value="Genomic_DNA"/>
</dbReference>
<dbReference type="InterPro" id="IPR043128">
    <property type="entry name" value="Rev_trsase/Diguanyl_cyclase"/>
</dbReference>
<dbReference type="Proteomes" id="UP000762676">
    <property type="component" value="Unassembled WGS sequence"/>
</dbReference>